<protein>
    <recommendedName>
        <fullName evidence="4">HNH nuclease domain-containing protein</fullName>
    </recommendedName>
</protein>
<sequence>MSEDIPPSHSQSFQGPSTSSNNDDGDWDSDLTQSSHSSAHREDVDEDFPSLTDSNDEDDSSYNPFTTTFSLKLKTPARNIVWRESVSKKTKERVFAAAPAGDRCLITLVKFPAPPKEEKFPSDIALCHAIEKALAAQKHQSLLRTAEWHFGMKAATFNLNSRWNIILLRLDIHPWFDNMGFVFIPVDTEVLEKMLEVATHNAGCIKADARISYNHFKELRRRTYRYRLVKLHMDPSQSIPRQQLLPDGTDKPETRPEWHDYPYEDDAIQNLRSHLNPFYALYDARYQVNQAIKRKYISRDEFWERDDVHPLFYALQLVEQITQYWFDPNTVPNLEFLGIDSPSPSPSKLSVSDNLELFAEGLPGPSAPPRTMGGLTQSSTRSQSSNSSAMLTGGLEDVFSNRQPVASSSRPPKKPKISAGAEITSVNERGERKARAVKTPSDAGTKRTLQQAGLTHKSVGN</sequence>
<organism evidence="2 3">
    <name type="scientific">Gymnopus androsaceus JB14</name>
    <dbReference type="NCBI Taxonomy" id="1447944"/>
    <lineage>
        <taxon>Eukaryota</taxon>
        <taxon>Fungi</taxon>
        <taxon>Dikarya</taxon>
        <taxon>Basidiomycota</taxon>
        <taxon>Agaricomycotina</taxon>
        <taxon>Agaricomycetes</taxon>
        <taxon>Agaricomycetidae</taxon>
        <taxon>Agaricales</taxon>
        <taxon>Marasmiineae</taxon>
        <taxon>Omphalotaceae</taxon>
        <taxon>Gymnopus</taxon>
    </lineage>
</organism>
<feature type="compositionally biased region" description="Low complexity" evidence="1">
    <location>
        <begin position="376"/>
        <end position="388"/>
    </location>
</feature>
<dbReference type="EMBL" id="ML769936">
    <property type="protein sequence ID" value="KAE9385888.1"/>
    <property type="molecule type" value="Genomic_DNA"/>
</dbReference>
<gene>
    <name evidence="2" type="ORF">BT96DRAFT_1006639</name>
</gene>
<dbReference type="Proteomes" id="UP000799118">
    <property type="component" value="Unassembled WGS sequence"/>
</dbReference>
<name>A0A6A4GK34_9AGAR</name>
<reference evidence="2" key="1">
    <citation type="journal article" date="2019" name="Environ. Microbiol.">
        <title>Fungal ecological strategies reflected in gene transcription - a case study of two litter decomposers.</title>
        <authorList>
            <person name="Barbi F."/>
            <person name="Kohler A."/>
            <person name="Barry K."/>
            <person name="Baskaran P."/>
            <person name="Daum C."/>
            <person name="Fauchery L."/>
            <person name="Ihrmark K."/>
            <person name="Kuo A."/>
            <person name="LaButti K."/>
            <person name="Lipzen A."/>
            <person name="Morin E."/>
            <person name="Grigoriev I.V."/>
            <person name="Henrissat B."/>
            <person name="Lindahl B."/>
            <person name="Martin F."/>
        </authorList>
    </citation>
    <scope>NUCLEOTIDE SEQUENCE</scope>
    <source>
        <strain evidence="2">JB14</strain>
    </source>
</reference>
<evidence type="ECO:0008006" key="4">
    <source>
        <dbReference type="Google" id="ProtNLM"/>
    </source>
</evidence>
<dbReference type="OrthoDB" id="2936072at2759"/>
<keyword evidence="3" id="KW-1185">Reference proteome</keyword>
<feature type="compositionally biased region" description="Acidic residues" evidence="1">
    <location>
        <begin position="44"/>
        <end position="60"/>
    </location>
</feature>
<evidence type="ECO:0000313" key="3">
    <source>
        <dbReference type="Proteomes" id="UP000799118"/>
    </source>
</evidence>
<evidence type="ECO:0000313" key="2">
    <source>
        <dbReference type="EMBL" id="KAE9385888.1"/>
    </source>
</evidence>
<proteinExistence type="predicted"/>
<evidence type="ECO:0000256" key="1">
    <source>
        <dbReference type="SAM" id="MobiDB-lite"/>
    </source>
</evidence>
<feature type="compositionally biased region" description="Polar residues" evidence="1">
    <location>
        <begin position="447"/>
        <end position="461"/>
    </location>
</feature>
<dbReference type="AlphaFoldDB" id="A0A6A4GK34"/>
<accession>A0A6A4GK34</accession>
<feature type="region of interest" description="Disordered" evidence="1">
    <location>
        <begin position="1"/>
        <end position="60"/>
    </location>
</feature>
<feature type="region of interest" description="Disordered" evidence="1">
    <location>
        <begin position="359"/>
        <end position="461"/>
    </location>
</feature>